<dbReference type="STRING" id="6186.A0A183L1I7"/>
<evidence type="ECO:0000259" key="5">
    <source>
        <dbReference type="PROSITE" id="PS01180"/>
    </source>
</evidence>
<evidence type="ECO:0000256" key="3">
    <source>
        <dbReference type="PROSITE-ProRule" id="PRU00059"/>
    </source>
</evidence>
<dbReference type="InterPro" id="IPR035914">
    <property type="entry name" value="Sperma_CUB_dom_sf"/>
</dbReference>
<dbReference type="EMBL" id="UZAK01045985">
    <property type="protein sequence ID" value="VDP74633.1"/>
    <property type="molecule type" value="Genomic_DNA"/>
</dbReference>
<dbReference type="WBParaSite" id="SCUD_0002119001-mRNA-1">
    <property type="protein sequence ID" value="SCUD_0002119001-mRNA-1"/>
    <property type="gene ID" value="SCUD_0002119001"/>
</dbReference>
<dbReference type="Gene3D" id="2.60.120.290">
    <property type="entry name" value="Spermadhesin, CUB domain"/>
    <property type="match status" value="1"/>
</dbReference>
<feature type="domain" description="CUB" evidence="5">
    <location>
        <begin position="50"/>
        <end position="151"/>
    </location>
</feature>
<evidence type="ECO:0000313" key="6">
    <source>
        <dbReference type="EMBL" id="VDP74633.1"/>
    </source>
</evidence>
<dbReference type="CDD" id="cd00041">
    <property type="entry name" value="CUB"/>
    <property type="match status" value="1"/>
</dbReference>
<reference evidence="6 7" key="2">
    <citation type="submission" date="2018-11" db="EMBL/GenBank/DDBJ databases">
        <authorList>
            <consortium name="Pathogen Informatics"/>
        </authorList>
    </citation>
    <scope>NUCLEOTIDE SEQUENCE [LARGE SCALE GENOMIC DNA]</scope>
    <source>
        <strain evidence="6">Dakar</strain>
        <strain evidence="7">Dakar, Senegal</strain>
    </source>
</reference>
<dbReference type="PANTHER" id="PTHR24251">
    <property type="entry name" value="OVOCHYMASE-RELATED"/>
    <property type="match status" value="1"/>
</dbReference>
<keyword evidence="7" id="KW-1185">Reference proteome</keyword>
<reference evidence="8" key="1">
    <citation type="submission" date="2016-06" db="UniProtKB">
        <authorList>
            <consortium name="WormBaseParasite"/>
        </authorList>
    </citation>
    <scope>IDENTIFICATION</scope>
</reference>
<keyword evidence="1" id="KW-0677">Repeat</keyword>
<gene>
    <name evidence="6" type="ORF">SCUD_LOCUS21187</name>
</gene>
<dbReference type="InterPro" id="IPR000859">
    <property type="entry name" value="CUB_dom"/>
</dbReference>
<comment type="caution">
    <text evidence="3">Lacks conserved residue(s) required for the propagation of feature annotation.</text>
</comment>
<evidence type="ECO:0000256" key="2">
    <source>
        <dbReference type="ARBA" id="ARBA00023157"/>
    </source>
</evidence>
<name>A0A183L1I7_9TREM</name>
<sequence>MSALTSRVNYPLLLEVSYDVWIQRWHNLEKELQIYLGTNQHILEPIRNKNGDSADDKHPVKSTSSGLITSPNFPNLYVKDFNYEWYIQGTTEKSRIQLYFNSLDLEGSKMNCSRAVLRIYEGRNPRSSYELCGNPNELLPIVIPNSVARVK</sequence>
<keyword evidence="2" id="KW-1015">Disulfide bond</keyword>
<dbReference type="AlphaFoldDB" id="A0A183L1I7"/>
<feature type="compositionally biased region" description="Basic and acidic residues" evidence="4">
    <location>
        <begin position="47"/>
        <end position="59"/>
    </location>
</feature>
<dbReference type="PROSITE" id="PS01180">
    <property type="entry name" value="CUB"/>
    <property type="match status" value="1"/>
</dbReference>
<feature type="region of interest" description="Disordered" evidence="4">
    <location>
        <begin position="47"/>
        <end position="66"/>
    </location>
</feature>
<dbReference type="Proteomes" id="UP000279833">
    <property type="component" value="Unassembled WGS sequence"/>
</dbReference>
<accession>A0A183L1I7</accession>
<organism evidence="8">
    <name type="scientific">Schistosoma curassoni</name>
    <dbReference type="NCBI Taxonomy" id="6186"/>
    <lineage>
        <taxon>Eukaryota</taxon>
        <taxon>Metazoa</taxon>
        <taxon>Spiralia</taxon>
        <taxon>Lophotrochozoa</taxon>
        <taxon>Platyhelminthes</taxon>
        <taxon>Trematoda</taxon>
        <taxon>Digenea</taxon>
        <taxon>Strigeidida</taxon>
        <taxon>Schistosomatoidea</taxon>
        <taxon>Schistosomatidae</taxon>
        <taxon>Schistosoma</taxon>
    </lineage>
</organism>
<evidence type="ECO:0000313" key="7">
    <source>
        <dbReference type="Proteomes" id="UP000279833"/>
    </source>
</evidence>
<evidence type="ECO:0000256" key="1">
    <source>
        <dbReference type="ARBA" id="ARBA00022737"/>
    </source>
</evidence>
<protein>
    <submittedName>
        <fullName evidence="8">CUB domain-containing protein</fullName>
    </submittedName>
</protein>
<dbReference type="SUPFAM" id="SSF49854">
    <property type="entry name" value="Spermadhesin, CUB domain"/>
    <property type="match status" value="1"/>
</dbReference>
<evidence type="ECO:0000256" key="4">
    <source>
        <dbReference type="SAM" id="MobiDB-lite"/>
    </source>
</evidence>
<proteinExistence type="predicted"/>
<dbReference type="Pfam" id="PF00431">
    <property type="entry name" value="CUB"/>
    <property type="match status" value="1"/>
</dbReference>
<evidence type="ECO:0000313" key="8">
    <source>
        <dbReference type="WBParaSite" id="SCUD_0002119001-mRNA-1"/>
    </source>
</evidence>